<proteinExistence type="predicted"/>
<dbReference type="InParanoid" id="A0A0L0HPT5"/>
<dbReference type="RefSeq" id="XP_016611470.1">
    <property type="nucleotide sequence ID" value="XM_016749244.1"/>
</dbReference>
<sequence>MLYTFEPVGESYYKKMDNVAPMNGTGMMYLNTTGNSYVAVKTNDSSKERMVNVYPPGSGVAKLQTVYINETIGERSIPSSNKVESQQPASFNGTTLFINGKTDYYKEGGLETIDILKAKLSTEQFEGFCIGNVYKYLTRAGKKPDNTKTADFKKASYYLGQLL</sequence>
<dbReference type="Pfam" id="PF11753">
    <property type="entry name" value="DUF3310"/>
    <property type="match status" value="1"/>
</dbReference>
<evidence type="ECO:0000313" key="1">
    <source>
        <dbReference type="EMBL" id="KND03431.1"/>
    </source>
</evidence>
<keyword evidence="2" id="KW-1185">Reference proteome</keyword>
<gene>
    <name evidence="1" type="ORF">SPPG_00916</name>
</gene>
<organism evidence="1 2">
    <name type="scientific">Spizellomyces punctatus (strain DAOM BR117)</name>
    <dbReference type="NCBI Taxonomy" id="645134"/>
    <lineage>
        <taxon>Eukaryota</taxon>
        <taxon>Fungi</taxon>
        <taxon>Fungi incertae sedis</taxon>
        <taxon>Chytridiomycota</taxon>
        <taxon>Chytridiomycota incertae sedis</taxon>
        <taxon>Chytridiomycetes</taxon>
        <taxon>Spizellomycetales</taxon>
        <taxon>Spizellomycetaceae</taxon>
        <taxon>Spizellomyces</taxon>
    </lineage>
</organism>
<reference evidence="1 2" key="1">
    <citation type="submission" date="2009-08" db="EMBL/GenBank/DDBJ databases">
        <title>The Genome Sequence of Spizellomyces punctatus strain DAOM BR117.</title>
        <authorList>
            <consortium name="The Broad Institute Genome Sequencing Platform"/>
            <person name="Russ C."/>
            <person name="Cuomo C."/>
            <person name="Shea T."/>
            <person name="Young S.K."/>
            <person name="Zeng Q."/>
            <person name="Koehrsen M."/>
            <person name="Haas B."/>
            <person name="Borodovsky M."/>
            <person name="Guigo R."/>
            <person name="Alvarado L."/>
            <person name="Berlin A."/>
            <person name="Bochicchio J."/>
            <person name="Borenstein D."/>
            <person name="Chapman S."/>
            <person name="Chen Z."/>
            <person name="Engels R."/>
            <person name="Freedman E."/>
            <person name="Gellesch M."/>
            <person name="Goldberg J."/>
            <person name="Griggs A."/>
            <person name="Gujja S."/>
            <person name="Heiman D."/>
            <person name="Hepburn T."/>
            <person name="Howarth C."/>
            <person name="Jen D."/>
            <person name="Larson L."/>
            <person name="Lewis B."/>
            <person name="Mehta T."/>
            <person name="Park D."/>
            <person name="Pearson M."/>
            <person name="Roberts A."/>
            <person name="Saif S."/>
            <person name="Shenoy N."/>
            <person name="Sisk P."/>
            <person name="Stolte C."/>
            <person name="Sykes S."/>
            <person name="Thomson T."/>
            <person name="Walk T."/>
            <person name="White J."/>
            <person name="Yandava C."/>
            <person name="Burger G."/>
            <person name="Gray M.W."/>
            <person name="Holland P.W.H."/>
            <person name="King N."/>
            <person name="Lang F.B.F."/>
            <person name="Roger A.J."/>
            <person name="Ruiz-Trillo I."/>
            <person name="Lander E."/>
            <person name="Nusbaum C."/>
        </authorList>
    </citation>
    <scope>NUCLEOTIDE SEQUENCE [LARGE SCALE GENOMIC DNA]</scope>
    <source>
        <strain evidence="1 2">DAOM BR117</strain>
    </source>
</reference>
<name>A0A0L0HPT5_SPIPD</name>
<dbReference type="InterPro" id="IPR021739">
    <property type="entry name" value="SaV-like"/>
</dbReference>
<accession>A0A0L0HPT5</accession>
<dbReference type="Proteomes" id="UP000053201">
    <property type="component" value="Unassembled WGS sequence"/>
</dbReference>
<protein>
    <recommendedName>
        <fullName evidence="3">DUF3310 domain-containing protein</fullName>
    </recommendedName>
</protein>
<evidence type="ECO:0008006" key="3">
    <source>
        <dbReference type="Google" id="ProtNLM"/>
    </source>
</evidence>
<dbReference type="VEuPathDB" id="FungiDB:SPPG_00916"/>
<dbReference type="EMBL" id="KQ257451">
    <property type="protein sequence ID" value="KND03431.1"/>
    <property type="molecule type" value="Genomic_DNA"/>
</dbReference>
<dbReference type="AlphaFoldDB" id="A0A0L0HPT5"/>
<evidence type="ECO:0000313" key="2">
    <source>
        <dbReference type="Proteomes" id="UP000053201"/>
    </source>
</evidence>
<dbReference type="GeneID" id="27684616"/>